<keyword evidence="2" id="KW-1185">Reference proteome</keyword>
<dbReference type="GO" id="GO:0016740">
    <property type="term" value="F:transferase activity"/>
    <property type="evidence" value="ECO:0007669"/>
    <property type="project" value="UniProtKB-KW"/>
</dbReference>
<dbReference type="EMBL" id="MBUA01000027">
    <property type="protein sequence ID" value="MBC6492230.1"/>
    <property type="molecule type" value="Genomic_DNA"/>
</dbReference>
<protein>
    <submittedName>
        <fullName evidence="1">Acyl transferase</fullName>
    </submittedName>
</protein>
<reference evidence="1 2" key="1">
    <citation type="submission" date="2016-07" db="EMBL/GenBank/DDBJ databases">
        <title>Genome analysis of Flavihumibacter stibioxidans YS-17.</title>
        <authorList>
            <person name="Shi K."/>
            <person name="Han Y."/>
            <person name="Wang G."/>
        </authorList>
    </citation>
    <scope>NUCLEOTIDE SEQUENCE [LARGE SCALE GENOMIC DNA]</scope>
    <source>
        <strain evidence="1 2">YS-17</strain>
    </source>
</reference>
<dbReference type="Gene3D" id="3.40.50.12780">
    <property type="entry name" value="N-terminal domain of ligase-like"/>
    <property type="match status" value="1"/>
</dbReference>
<name>A0ABR7MB20_9BACT</name>
<dbReference type="SUPFAM" id="SSF56801">
    <property type="entry name" value="Acetyl-CoA synthetase-like"/>
    <property type="match status" value="1"/>
</dbReference>
<comment type="caution">
    <text evidence="1">The sequence shown here is derived from an EMBL/GenBank/DDBJ whole genome shotgun (WGS) entry which is preliminary data.</text>
</comment>
<evidence type="ECO:0000313" key="2">
    <source>
        <dbReference type="Proteomes" id="UP000765802"/>
    </source>
</evidence>
<accession>A0ABR7MB20</accession>
<dbReference type="InterPro" id="IPR042099">
    <property type="entry name" value="ANL_N_sf"/>
</dbReference>
<proteinExistence type="predicted"/>
<gene>
    <name evidence="1" type="ORF">BC349_14305</name>
</gene>
<keyword evidence="1" id="KW-0808">Transferase</keyword>
<evidence type="ECO:0000313" key="1">
    <source>
        <dbReference type="EMBL" id="MBC6492230.1"/>
    </source>
</evidence>
<dbReference type="Proteomes" id="UP000765802">
    <property type="component" value="Unassembled WGS sequence"/>
</dbReference>
<organism evidence="1 2">
    <name type="scientific">Flavihumibacter stibioxidans</name>
    <dbReference type="NCBI Taxonomy" id="1834163"/>
    <lineage>
        <taxon>Bacteria</taxon>
        <taxon>Pseudomonadati</taxon>
        <taxon>Bacteroidota</taxon>
        <taxon>Chitinophagia</taxon>
        <taxon>Chitinophagales</taxon>
        <taxon>Chitinophagaceae</taxon>
        <taxon>Flavihumibacter</taxon>
    </lineage>
</organism>
<sequence>MRSELIHKIFSMSGAGDDLVLDVFRYQYENNDVYKGFSDAIGLTPRNVKDITGIPFLPIRFFKSHAVQTGKYEPEEWFESSGTTGTINSQHLVRSLDLYRKSFTEGFRCFYGEPRDWCIIGLLPAYLERQHSSLVVMVDELIKLTGHPDSGFYLYDYGKLADTLGRLEGSGQKTLLIGVTFALLDFAEQFPMPLRHTTVMETGGMKGRRREITRSELHDVLAGAFNGASIHSEYGMTELLSQAYSGDNGLFYCPPWMKVLLREEDDPLTIVAQSSPVGCHPTGGTRRVNGVINVIDLANIDSCSFIATDDMGKMDTDGGFEVLGRVDNSDIRGCSLMTI</sequence>